<gene>
    <name evidence="1" type="ORF">MOC45_08475</name>
</gene>
<accession>A0A9Q4DMD5</accession>
<reference evidence="1" key="1">
    <citation type="submission" date="2022-02" db="EMBL/GenBank/DDBJ databases">
        <title>Crop Bioprotection Bacillus Genome Sequencing.</title>
        <authorList>
            <person name="Dunlap C."/>
        </authorList>
    </citation>
    <scope>NUCLEOTIDE SEQUENCE</scope>
    <source>
        <strain evidence="1">M18B4</strain>
    </source>
</reference>
<organism evidence="1 2">
    <name type="scientific">Bacillus spizizenii</name>
    <name type="common">Bacillus subtilis subsp. spizizenii</name>
    <dbReference type="NCBI Taxonomy" id="96241"/>
    <lineage>
        <taxon>Bacteria</taxon>
        <taxon>Bacillati</taxon>
        <taxon>Bacillota</taxon>
        <taxon>Bacilli</taxon>
        <taxon>Bacillales</taxon>
        <taxon>Bacillaceae</taxon>
        <taxon>Bacillus</taxon>
    </lineage>
</organism>
<evidence type="ECO:0000313" key="1">
    <source>
        <dbReference type="EMBL" id="MCY8120639.1"/>
    </source>
</evidence>
<comment type="caution">
    <text evidence="1">The sequence shown here is derived from an EMBL/GenBank/DDBJ whole genome shotgun (WGS) entry which is preliminary data.</text>
</comment>
<dbReference type="Proteomes" id="UP001070352">
    <property type="component" value="Unassembled WGS sequence"/>
</dbReference>
<protein>
    <submittedName>
        <fullName evidence="1">Uncharacterized protein</fullName>
    </submittedName>
</protein>
<name>A0A9Q4DMD5_BACSC</name>
<dbReference type="AlphaFoldDB" id="A0A9Q4DMD5"/>
<sequence length="114" mass="13184">MTKKFSPKKVKIHWHGVAFDTGLPIHEVSEAWFMSPDIIGIYMGDDELAFYEVDRLKRKPDGIHLYEANHPRFFMIGTSKVGTDLSKIDFPELANMSFMDFIRIGFSLEREGSR</sequence>
<proteinExistence type="predicted"/>
<evidence type="ECO:0000313" key="2">
    <source>
        <dbReference type="Proteomes" id="UP001070352"/>
    </source>
</evidence>
<dbReference type="EMBL" id="JALANJ010000010">
    <property type="protein sequence ID" value="MCY8120639.1"/>
    <property type="molecule type" value="Genomic_DNA"/>
</dbReference>